<protein>
    <submittedName>
        <fullName evidence="2">Uncharacterized protein</fullName>
    </submittedName>
</protein>
<comment type="caution">
    <text evidence="2">The sequence shown here is derived from an EMBL/GenBank/DDBJ whole genome shotgun (WGS) entry which is preliminary data.</text>
</comment>
<organism evidence="2 3">
    <name type="scientific">Rhypophila decipiens</name>
    <dbReference type="NCBI Taxonomy" id="261697"/>
    <lineage>
        <taxon>Eukaryota</taxon>
        <taxon>Fungi</taxon>
        <taxon>Dikarya</taxon>
        <taxon>Ascomycota</taxon>
        <taxon>Pezizomycotina</taxon>
        <taxon>Sordariomycetes</taxon>
        <taxon>Sordariomycetidae</taxon>
        <taxon>Sordariales</taxon>
        <taxon>Naviculisporaceae</taxon>
        <taxon>Rhypophila</taxon>
    </lineage>
</organism>
<feature type="compositionally biased region" description="Polar residues" evidence="1">
    <location>
        <begin position="23"/>
        <end position="35"/>
    </location>
</feature>
<dbReference type="AlphaFoldDB" id="A0AAN6XWQ7"/>
<name>A0AAN6XWQ7_9PEZI</name>
<accession>A0AAN6XWQ7</accession>
<reference evidence="2" key="1">
    <citation type="journal article" date="2023" name="Mol. Phylogenet. Evol.">
        <title>Genome-scale phylogeny and comparative genomics of the fungal order Sordariales.</title>
        <authorList>
            <person name="Hensen N."/>
            <person name="Bonometti L."/>
            <person name="Westerberg I."/>
            <person name="Brannstrom I.O."/>
            <person name="Guillou S."/>
            <person name="Cros-Aarteil S."/>
            <person name="Calhoun S."/>
            <person name="Haridas S."/>
            <person name="Kuo A."/>
            <person name="Mondo S."/>
            <person name="Pangilinan J."/>
            <person name="Riley R."/>
            <person name="LaButti K."/>
            <person name="Andreopoulos B."/>
            <person name="Lipzen A."/>
            <person name="Chen C."/>
            <person name="Yan M."/>
            <person name="Daum C."/>
            <person name="Ng V."/>
            <person name="Clum A."/>
            <person name="Steindorff A."/>
            <person name="Ohm R.A."/>
            <person name="Martin F."/>
            <person name="Silar P."/>
            <person name="Natvig D.O."/>
            <person name="Lalanne C."/>
            <person name="Gautier V."/>
            <person name="Ament-Velasquez S.L."/>
            <person name="Kruys A."/>
            <person name="Hutchinson M.I."/>
            <person name="Powell A.J."/>
            <person name="Barry K."/>
            <person name="Miller A.N."/>
            <person name="Grigoriev I.V."/>
            <person name="Debuchy R."/>
            <person name="Gladieux P."/>
            <person name="Hiltunen Thoren M."/>
            <person name="Johannesson H."/>
        </authorList>
    </citation>
    <scope>NUCLEOTIDE SEQUENCE</scope>
    <source>
        <strain evidence="2">PSN293</strain>
    </source>
</reference>
<gene>
    <name evidence="2" type="ORF">QBC37DRAFT_405684</name>
</gene>
<dbReference type="Proteomes" id="UP001301769">
    <property type="component" value="Unassembled WGS sequence"/>
</dbReference>
<evidence type="ECO:0000313" key="2">
    <source>
        <dbReference type="EMBL" id="KAK4208001.1"/>
    </source>
</evidence>
<sequence>MKLQSRRYQTHPERKKCLGPKSNRVTAGVSNSGPSGRSKRTSTPCPGPGTCTRTPCPGPSPIPGPGANSPTLVDLLTDVQGLWMRPNDKGMVMATRHRDSLFVRHLERTLGTPQGVLCKEDVHKALISALDNLSNNINCLIKGIRIEEDIVCWLGRRSEDEAWIKESAYIKKHCTECMEREHQFGGWTADGHETWMDWAMSESNEDQAPAQPLGIIPNRVWVPAKEEPLEDIETLMALIDTDWDATPQEMHRMMSYVDFYEEEPDMFKRETTQVPRTHRQMALQVEHARATPIESMLMKDHAIRTGGGLLATFDRGISADSSTGAAVSLFMMRTYWAW</sequence>
<feature type="region of interest" description="Disordered" evidence="1">
    <location>
        <begin position="1"/>
        <end position="70"/>
    </location>
</feature>
<evidence type="ECO:0000313" key="3">
    <source>
        <dbReference type="Proteomes" id="UP001301769"/>
    </source>
</evidence>
<keyword evidence="3" id="KW-1185">Reference proteome</keyword>
<reference evidence="2" key="2">
    <citation type="submission" date="2023-05" db="EMBL/GenBank/DDBJ databases">
        <authorList>
            <consortium name="Lawrence Berkeley National Laboratory"/>
            <person name="Steindorff A."/>
            <person name="Hensen N."/>
            <person name="Bonometti L."/>
            <person name="Westerberg I."/>
            <person name="Brannstrom I.O."/>
            <person name="Guillou S."/>
            <person name="Cros-Aarteil S."/>
            <person name="Calhoun S."/>
            <person name="Haridas S."/>
            <person name="Kuo A."/>
            <person name="Mondo S."/>
            <person name="Pangilinan J."/>
            <person name="Riley R."/>
            <person name="Labutti K."/>
            <person name="Andreopoulos B."/>
            <person name="Lipzen A."/>
            <person name="Chen C."/>
            <person name="Yanf M."/>
            <person name="Daum C."/>
            <person name="Ng V."/>
            <person name="Clum A."/>
            <person name="Ohm R."/>
            <person name="Martin F."/>
            <person name="Silar P."/>
            <person name="Natvig D."/>
            <person name="Lalanne C."/>
            <person name="Gautier V."/>
            <person name="Ament-Velasquez S.L."/>
            <person name="Kruys A."/>
            <person name="Hutchinson M.I."/>
            <person name="Powell A.J."/>
            <person name="Barry K."/>
            <person name="Miller A.N."/>
            <person name="Grigoriev I.V."/>
            <person name="Debuchy R."/>
            <person name="Gladieux P."/>
            <person name="Thoren M.H."/>
            <person name="Johannesson H."/>
        </authorList>
    </citation>
    <scope>NUCLEOTIDE SEQUENCE</scope>
    <source>
        <strain evidence="2">PSN293</strain>
    </source>
</reference>
<proteinExistence type="predicted"/>
<dbReference type="EMBL" id="MU858263">
    <property type="protein sequence ID" value="KAK4208001.1"/>
    <property type="molecule type" value="Genomic_DNA"/>
</dbReference>
<feature type="compositionally biased region" description="Low complexity" evidence="1">
    <location>
        <begin position="41"/>
        <end position="55"/>
    </location>
</feature>
<evidence type="ECO:0000256" key="1">
    <source>
        <dbReference type="SAM" id="MobiDB-lite"/>
    </source>
</evidence>